<dbReference type="HOGENOM" id="CLU_121861_0_0_7"/>
<dbReference type="OrthoDB" id="5417723at2"/>
<keyword evidence="1" id="KW-0472">Membrane</keyword>
<dbReference type="RefSeq" id="WP_011733889.1">
    <property type="nucleotide sequence ID" value="NC_008607.1"/>
</dbReference>
<evidence type="ECO:0000313" key="3">
    <source>
        <dbReference type="Proteomes" id="UP000006732"/>
    </source>
</evidence>
<proteinExistence type="predicted"/>
<organism evidence="2 3">
    <name type="scientific">Pelobacter propionicus (strain DSM 2379 / NBRC 103807 / OttBd1)</name>
    <dbReference type="NCBI Taxonomy" id="338966"/>
    <lineage>
        <taxon>Bacteria</taxon>
        <taxon>Pseudomonadati</taxon>
        <taxon>Thermodesulfobacteriota</taxon>
        <taxon>Desulfuromonadia</taxon>
        <taxon>Desulfuromonadales</taxon>
        <taxon>Desulfuromonadaceae</taxon>
        <taxon>Pelobacter</taxon>
    </lineage>
</organism>
<gene>
    <name evidence="2" type="ordered locus">Ppro_3781</name>
</gene>
<keyword evidence="1" id="KW-1133">Transmembrane helix</keyword>
<dbReference type="AlphaFoldDB" id="A0R7R2"/>
<keyword evidence="2" id="KW-0614">Plasmid</keyword>
<keyword evidence="3" id="KW-1185">Reference proteome</keyword>
<dbReference type="EMBL" id="CP000483">
    <property type="protein sequence ID" value="ABL01370.1"/>
    <property type="molecule type" value="Genomic_DNA"/>
</dbReference>
<name>A0R7R2_PELPD</name>
<reference evidence="2 3" key="1">
    <citation type="submission" date="2006-10" db="EMBL/GenBank/DDBJ databases">
        <title>Complete sequence of plasmid pPRO1 of Pelobacter propionicus DSM 2379.</title>
        <authorList>
            <consortium name="US DOE Joint Genome Institute"/>
            <person name="Copeland A."/>
            <person name="Lucas S."/>
            <person name="Lapidus A."/>
            <person name="Barry K."/>
            <person name="Detter J.C."/>
            <person name="Glavina del Rio T."/>
            <person name="Hammon N."/>
            <person name="Israni S."/>
            <person name="Dalin E."/>
            <person name="Tice H."/>
            <person name="Pitluck S."/>
            <person name="Saunders E."/>
            <person name="Brettin T."/>
            <person name="Bruce D."/>
            <person name="Han C."/>
            <person name="Tapia R."/>
            <person name="Schmutz J."/>
            <person name="Larimer F."/>
            <person name="Land M."/>
            <person name="Hauser L."/>
            <person name="Kyrpides N."/>
            <person name="Kim E."/>
            <person name="Lovley D."/>
            <person name="Richardson P."/>
        </authorList>
    </citation>
    <scope>NUCLEOTIDE SEQUENCE [LARGE SCALE GENOMIC DNA]</scope>
    <source>
        <strain evidence="3">DSM 2379 / NBRC 103807 / OttBd1</strain>
        <plasmid evidence="3">Plasmid pPRO1</plasmid>
    </source>
</reference>
<dbReference type="KEGG" id="ppd:Ppro_3781"/>
<dbReference type="eggNOG" id="ENOG5032VCU">
    <property type="taxonomic scope" value="Bacteria"/>
</dbReference>
<evidence type="ECO:0000313" key="2">
    <source>
        <dbReference type="EMBL" id="ABL01370.1"/>
    </source>
</evidence>
<keyword evidence="1" id="KW-0812">Transmembrane</keyword>
<evidence type="ECO:0000256" key="1">
    <source>
        <dbReference type="SAM" id="Phobius"/>
    </source>
</evidence>
<dbReference type="Pfam" id="PF05309">
    <property type="entry name" value="TraE"/>
    <property type="match status" value="1"/>
</dbReference>
<feature type="transmembrane region" description="Helical" evidence="1">
    <location>
        <begin position="20"/>
        <end position="38"/>
    </location>
</feature>
<dbReference type="Proteomes" id="UP000006732">
    <property type="component" value="Plasmid pPRO1"/>
</dbReference>
<sequence length="199" mass="22983">MKMTNYLSNASNLYGQNRLLKFVVVVLGITTVVNTYMIRNAQQMEKVVIIPSVINDKMWLSGTKASDEYVKQFARDVSNMFLTYHPSNVRTNFNDLLAMYDPSEFAEAQRVLYNLAERIEESKAASGFYITKLVNNEEKHQLEITGSKTMIINGKVTDNSIKIYLLDYKIESGKFCILRFMEKSEYDKYKYEEAANAKK</sequence>
<dbReference type="InterPro" id="IPR007973">
    <property type="entry name" value="Pilus_assembly_TraE"/>
</dbReference>
<geneLocation type="plasmid" evidence="2 3">
    <name>pPRO1</name>
</geneLocation>
<accession>A0R7R2</accession>
<protein>
    <submittedName>
        <fullName evidence="2">Conserved hypothetical sex pilus assembly and synthesis protein</fullName>
    </submittedName>
</protein>